<evidence type="ECO:0000313" key="1">
    <source>
        <dbReference type="EMBL" id="OGF82354.1"/>
    </source>
</evidence>
<organism evidence="1 2">
    <name type="scientific">Candidatus Giovannonibacteria bacterium RIFCSPLOWO2_01_FULL_46_13</name>
    <dbReference type="NCBI Taxonomy" id="1798352"/>
    <lineage>
        <taxon>Bacteria</taxon>
        <taxon>Candidatus Giovannoniibacteriota</taxon>
    </lineage>
</organism>
<name>A0A1F5X390_9BACT</name>
<evidence type="ECO:0000313" key="2">
    <source>
        <dbReference type="Proteomes" id="UP000178684"/>
    </source>
</evidence>
<reference evidence="1 2" key="1">
    <citation type="journal article" date="2016" name="Nat. Commun.">
        <title>Thousands of microbial genomes shed light on interconnected biogeochemical processes in an aquifer system.</title>
        <authorList>
            <person name="Anantharaman K."/>
            <person name="Brown C.T."/>
            <person name="Hug L.A."/>
            <person name="Sharon I."/>
            <person name="Castelle C.J."/>
            <person name="Probst A.J."/>
            <person name="Thomas B.C."/>
            <person name="Singh A."/>
            <person name="Wilkins M.J."/>
            <person name="Karaoz U."/>
            <person name="Brodie E.L."/>
            <person name="Williams K.H."/>
            <person name="Hubbard S.S."/>
            <person name="Banfield J.F."/>
        </authorList>
    </citation>
    <scope>NUCLEOTIDE SEQUENCE [LARGE SCALE GENOMIC DNA]</scope>
</reference>
<accession>A0A1F5X390</accession>
<dbReference type="AlphaFoldDB" id="A0A1F5X390"/>
<proteinExistence type="predicted"/>
<comment type="caution">
    <text evidence="1">The sequence shown here is derived from an EMBL/GenBank/DDBJ whole genome shotgun (WGS) entry which is preliminary data.</text>
</comment>
<protein>
    <submittedName>
        <fullName evidence="1">Uncharacterized protein</fullName>
    </submittedName>
</protein>
<dbReference type="Proteomes" id="UP000178684">
    <property type="component" value="Unassembled WGS sequence"/>
</dbReference>
<sequence length="118" mass="13632">MTRDLKVSLPAGEVAAFNIQYWRRQLKGTEKIFLTDPIIFRVPFDYRKIIMGFRKDAKRFGEGNLVLLRICFCDDINLVTARNFLLTLADQFIPVAASFSREEFAEDLGDLVVRVVKE</sequence>
<gene>
    <name evidence="1" type="ORF">A3B18_00160</name>
</gene>
<dbReference type="EMBL" id="MFIE01000022">
    <property type="protein sequence ID" value="OGF82354.1"/>
    <property type="molecule type" value="Genomic_DNA"/>
</dbReference>